<evidence type="ECO:0000256" key="2">
    <source>
        <dbReference type="ARBA" id="ARBA00022737"/>
    </source>
</evidence>
<evidence type="ECO:0000259" key="6">
    <source>
        <dbReference type="PROSITE" id="PS01248"/>
    </source>
</evidence>
<evidence type="ECO:0000256" key="4">
    <source>
        <dbReference type="ARBA" id="ARBA00023180"/>
    </source>
</evidence>
<protein>
    <recommendedName>
        <fullName evidence="6">Laminin EGF-like domain-containing protein</fullName>
    </recommendedName>
</protein>
<proteinExistence type="predicted"/>
<evidence type="ECO:0000256" key="1">
    <source>
        <dbReference type="ARBA" id="ARBA00022729"/>
    </source>
</evidence>
<dbReference type="GO" id="GO:0009888">
    <property type="term" value="P:tissue development"/>
    <property type="evidence" value="ECO:0007669"/>
    <property type="project" value="TreeGrafter"/>
</dbReference>
<keyword evidence="1" id="KW-0732">Signal</keyword>
<reference evidence="7" key="1">
    <citation type="submission" date="2021-02" db="EMBL/GenBank/DDBJ databases">
        <authorList>
            <person name="Nowell W R."/>
        </authorList>
    </citation>
    <scope>NUCLEOTIDE SEQUENCE</scope>
</reference>
<comment type="caution">
    <text evidence="7">The sequence shown here is derived from an EMBL/GenBank/DDBJ whole genome shotgun (WGS) entry which is preliminary data.</text>
</comment>
<feature type="domain" description="Laminin EGF-like" evidence="6">
    <location>
        <begin position="40"/>
        <end position="73"/>
    </location>
</feature>
<dbReference type="InterPro" id="IPR056863">
    <property type="entry name" value="LMN_ATRN_NET-like_EGF"/>
</dbReference>
<dbReference type="SUPFAM" id="SSF57196">
    <property type="entry name" value="EGF/Laminin"/>
    <property type="match status" value="1"/>
</dbReference>
<dbReference type="GO" id="GO:0008045">
    <property type="term" value="P:motor neuron axon guidance"/>
    <property type="evidence" value="ECO:0007669"/>
    <property type="project" value="TreeGrafter"/>
</dbReference>
<accession>A0A8S3I8Y3</accession>
<dbReference type="CDD" id="cd00055">
    <property type="entry name" value="EGF_Lam"/>
    <property type="match status" value="1"/>
</dbReference>
<dbReference type="Proteomes" id="UP000681720">
    <property type="component" value="Unassembled WGS sequence"/>
</dbReference>
<dbReference type="Pfam" id="PF24973">
    <property type="entry name" value="EGF_LMN_ATRN"/>
    <property type="match status" value="1"/>
</dbReference>
<dbReference type="GO" id="GO:0005604">
    <property type="term" value="C:basement membrane"/>
    <property type="evidence" value="ECO:0007669"/>
    <property type="project" value="UniProtKB-ARBA"/>
</dbReference>
<dbReference type="Gene3D" id="2.170.300.10">
    <property type="entry name" value="Tie2 ligand-binding domain superfamily"/>
    <property type="match status" value="1"/>
</dbReference>
<dbReference type="FunFam" id="2.10.25.10:FF:000188">
    <property type="entry name" value="Laminin subunit gamma 2"/>
    <property type="match status" value="1"/>
</dbReference>
<evidence type="ECO:0000256" key="3">
    <source>
        <dbReference type="ARBA" id="ARBA00023157"/>
    </source>
</evidence>
<dbReference type="PROSITE" id="PS01248">
    <property type="entry name" value="EGF_LAM_1"/>
    <property type="match status" value="1"/>
</dbReference>
<keyword evidence="4" id="KW-0325">Glycoprotein</keyword>
<dbReference type="GO" id="GO:0009887">
    <property type="term" value="P:animal organ morphogenesis"/>
    <property type="evidence" value="ECO:0007669"/>
    <property type="project" value="TreeGrafter"/>
</dbReference>
<evidence type="ECO:0000256" key="5">
    <source>
        <dbReference type="ARBA" id="ARBA00023292"/>
    </source>
</evidence>
<sequence>MLRNIYFLIIIACTCNNHSRQCRFNKELYLLSGRKSGGICIQCKHNTVGRYCSYCKETFYRDPNLPITHPEICK</sequence>
<dbReference type="GO" id="GO:0016358">
    <property type="term" value="P:dendrite development"/>
    <property type="evidence" value="ECO:0007669"/>
    <property type="project" value="TreeGrafter"/>
</dbReference>
<dbReference type="EMBL" id="CAJOBJ010339949">
    <property type="protein sequence ID" value="CAF5193865.1"/>
    <property type="molecule type" value="Genomic_DNA"/>
</dbReference>
<gene>
    <name evidence="7" type="ORF">GIL414_LOCUS74033</name>
</gene>
<evidence type="ECO:0000313" key="8">
    <source>
        <dbReference type="Proteomes" id="UP000681720"/>
    </source>
</evidence>
<organism evidence="7 8">
    <name type="scientific">Rotaria magnacalcarata</name>
    <dbReference type="NCBI Taxonomy" id="392030"/>
    <lineage>
        <taxon>Eukaryota</taxon>
        <taxon>Metazoa</taxon>
        <taxon>Spiralia</taxon>
        <taxon>Gnathifera</taxon>
        <taxon>Rotifera</taxon>
        <taxon>Eurotatoria</taxon>
        <taxon>Bdelloidea</taxon>
        <taxon>Philodinida</taxon>
        <taxon>Philodinidae</taxon>
        <taxon>Rotaria</taxon>
    </lineage>
</organism>
<keyword evidence="5" id="KW-0424">Laminin EGF-like domain</keyword>
<dbReference type="PANTHER" id="PTHR10574">
    <property type="entry name" value="NETRIN/LAMININ-RELATED"/>
    <property type="match status" value="1"/>
</dbReference>
<keyword evidence="2" id="KW-0677">Repeat</keyword>
<keyword evidence="3" id="KW-1015">Disulfide bond</keyword>
<feature type="non-terminal residue" evidence="7">
    <location>
        <position position="74"/>
    </location>
</feature>
<evidence type="ECO:0000313" key="7">
    <source>
        <dbReference type="EMBL" id="CAF5193865.1"/>
    </source>
</evidence>
<dbReference type="SMART" id="SM00180">
    <property type="entry name" value="EGF_Lam"/>
    <property type="match status" value="1"/>
</dbReference>
<name>A0A8S3I8Y3_9BILA</name>
<dbReference type="InterPro" id="IPR002049">
    <property type="entry name" value="LE_dom"/>
</dbReference>
<dbReference type="InterPro" id="IPR050440">
    <property type="entry name" value="Laminin/Netrin_ECM"/>
</dbReference>
<dbReference type="PANTHER" id="PTHR10574:SF365">
    <property type="entry name" value="NETRIN-A-RELATED"/>
    <property type="match status" value="1"/>
</dbReference>
<dbReference type="AlphaFoldDB" id="A0A8S3I8Y3"/>